<accession>A0A0V1MJM3</accession>
<evidence type="ECO:0000313" key="1">
    <source>
        <dbReference type="EMBL" id="KRZ72056.1"/>
    </source>
</evidence>
<organism evidence="1 2">
    <name type="scientific">Trichinella papuae</name>
    <dbReference type="NCBI Taxonomy" id="268474"/>
    <lineage>
        <taxon>Eukaryota</taxon>
        <taxon>Metazoa</taxon>
        <taxon>Ecdysozoa</taxon>
        <taxon>Nematoda</taxon>
        <taxon>Enoplea</taxon>
        <taxon>Dorylaimia</taxon>
        <taxon>Trichinellida</taxon>
        <taxon>Trichinellidae</taxon>
        <taxon>Trichinella</taxon>
    </lineage>
</organism>
<sequence length="97" mass="11142">MNTFNKNTVQSPAYGTLLKKCLSFRRKSLMQLQDSKKYECHFCNIYRIEGHQETVDLVAICFNLKKLGRQGSVQQKAESLLSDHFCRQANGSVINLK</sequence>
<reference evidence="1 2" key="1">
    <citation type="submission" date="2015-01" db="EMBL/GenBank/DDBJ databases">
        <title>Evolution of Trichinella species and genotypes.</title>
        <authorList>
            <person name="Korhonen P.K."/>
            <person name="Edoardo P."/>
            <person name="Giuseppe L.R."/>
            <person name="Gasser R.B."/>
        </authorList>
    </citation>
    <scope>NUCLEOTIDE SEQUENCE [LARGE SCALE GENOMIC DNA]</scope>
    <source>
        <strain evidence="1">ISS1980</strain>
    </source>
</reference>
<dbReference type="EMBL" id="JYDO01000085">
    <property type="protein sequence ID" value="KRZ72056.1"/>
    <property type="molecule type" value="Genomic_DNA"/>
</dbReference>
<evidence type="ECO:0000313" key="2">
    <source>
        <dbReference type="Proteomes" id="UP000054843"/>
    </source>
</evidence>
<comment type="caution">
    <text evidence="1">The sequence shown here is derived from an EMBL/GenBank/DDBJ whole genome shotgun (WGS) entry which is preliminary data.</text>
</comment>
<keyword evidence="2" id="KW-1185">Reference proteome</keyword>
<protein>
    <submittedName>
        <fullName evidence="1">Uncharacterized protein</fullName>
    </submittedName>
</protein>
<dbReference type="Proteomes" id="UP000054843">
    <property type="component" value="Unassembled WGS sequence"/>
</dbReference>
<proteinExistence type="predicted"/>
<gene>
    <name evidence="1" type="ORF">T10_3975</name>
</gene>
<name>A0A0V1MJM3_9BILA</name>
<dbReference type="AlphaFoldDB" id="A0A0V1MJM3"/>